<reference evidence="1 2" key="1">
    <citation type="submission" date="2015-01" db="EMBL/GenBank/DDBJ databases">
        <title>The Genome Sequence of Cladophialophora immunda CBS83496.</title>
        <authorList>
            <consortium name="The Broad Institute Genomics Platform"/>
            <person name="Cuomo C."/>
            <person name="de Hoog S."/>
            <person name="Gorbushina A."/>
            <person name="Stielow B."/>
            <person name="Teixiera M."/>
            <person name="Abouelleil A."/>
            <person name="Chapman S.B."/>
            <person name="Priest M."/>
            <person name="Young S.K."/>
            <person name="Wortman J."/>
            <person name="Nusbaum C."/>
            <person name="Birren B."/>
        </authorList>
    </citation>
    <scope>NUCLEOTIDE SEQUENCE [LARGE SCALE GENOMIC DNA]</scope>
    <source>
        <strain evidence="1 2">CBS 83496</strain>
    </source>
</reference>
<evidence type="ECO:0000313" key="1">
    <source>
        <dbReference type="EMBL" id="KIW25348.1"/>
    </source>
</evidence>
<proteinExistence type="predicted"/>
<gene>
    <name evidence="1" type="ORF">PV07_08535</name>
</gene>
<organism evidence="1 2">
    <name type="scientific">Cladophialophora immunda</name>
    <dbReference type="NCBI Taxonomy" id="569365"/>
    <lineage>
        <taxon>Eukaryota</taxon>
        <taxon>Fungi</taxon>
        <taxon>Dikarya</taxon>
        <taxon>Ascomycota</taxon>
        <taxon>Pezizomycotina</taxon>
        <taxon>Eurotiomycetes</taxon>
        <taxon>Chaetothyriomycetidae</taxon>
        <taxon>Chaetothyriales</taxon>
        <taxon>Herpotrichiellaceae</taxon>
        <taxon>Cladophialophora</taxon>
    </lineage>
</organism>
<dbReference type="RefSeq" id="XP_016245564.1">
    <property type="nucleotide sequence ID" value="XM_016395708.1"/>
</dbReference>
<sequence length="100" mass="11226">MTCNNAHALRVHYTPTRSVPSPHLPTYSSIIAHAHSSRASASYLRPFSLVSNWCWREGGFLSLANDCLGCLLAYILVQVHCRPYRLTTVGRYPATWIPPQ</sequence>
<dbReference type="GeneID" id="27347729"/>
<dbReference type="HOGENOM" id="CLU_2305791_0_0_1"/>
<evidence type="ECO:0000313" key="2">
    <source>
        <dbReference type="Proteomes" id="UP000054466"/>
    </source>
</evidence>
<protein>
    <submittedName>
        <fullName evidence="1">Uncharacterized protein</fullName>
    </submittedName>
</protein>
<dbReference type="AlphaFoldDB" id="A0A0D2C251"/>
<name>A0A0D2C251_9EURO</name>
<dbReference type="EMBL" id="KN847044">
    <property type="protein sequence ID" value="KIW25348.1"/>
    <property type="molecule type" value="Genomic_DNA"/>
</dbReference>
<accession>A0A0D2C251</accession>
<dbReference type="VEuPathDB" id="FungiDB:PV07_08535"/>
<keyword evidence="2" id="KW-1185">Reference proteome</keyword>
<dbReference type="Proteomes" id="UP000054466">
    <property type="component" value="Unassembled WGS sequence"/>
</dbReference>